<dbReference type="OrthoDB" id="426882at2759"/>
<dbReference type="SUPFAM" id="SSF47240">
    <property type="entry name" value="Ferritin-like"/>
    <property type="match status" value="1"/>
</dbReference>
<evidence type="ECO:0000313" key="1">
    <source>
        <dbReference type="EMBL" id="CAE7225772.1"/>
    </source>
</evidence>
<keyword evidence="2" id="KW-1185">Reference proteome</keyword>
<dbReference type="AlphaFoldDB" id="A0A812KAN3"/>
<comment type="caution">
    <text evidence="1">The sequence shown here is derived from an EMBL/GenBank/DDBJ whole genome shotgun (WGS) entry which is preliminary data.</text>
</comment>
<proteinExistence type="predicted"/>
<dbReference type="Proteomes" id="UP000604046">
    <property type="component" value="Unassembled WGS sequence"/>
</dbReference>
<organism evidence="1 2">
    <name type="scientific">Symbiodinium natans</name>
    <dbReference type="NCBI Taxonomy" id="878477"/>
    <lineage>
        <taxon>Eukaryota</taxon>
        <taxon>Sar</taxon>
        <taxon>Alveolata</taxon>
        <taxon>Dinophyceae</taxon>
        <taxon>Suessiales</taxon>
        <taxon>Symbiodiniaceae</taxon>
        <taxon>Symbiodinium</taxon>
    </lineage>
</organism>
<reference evidence="1" key="1">
    <citation type="submission" date="2021-02" db="EMBL/GenBank/DDBJ databases">
        <authorList>
            <person name="Dougan E. K."/>
            <person name="Rhodes N."/>
            <person name="Thang M."/>
            <person name="Chan C."/>
        </authorList>
    </citation>
    <scope>NUCLEOTIDE SEQUENCE</scope>
</reference>
<dbReference type="PANTHER" id="PTHR42782">
    <property type="entry name" value="SI:CH73-314G15.3"/>
    <property type="match status" value="1"/>
</dbReference>
<accession>A0A812KAN3</accession>
<evidence type="ECO:0000313" key="2">
    <source>
        <dbReference type="Proteomes" id="UP000604046"/>
    </source>
</evidence>
<dbReference type="EMBL" id="CAJNDS010000657">
    <property type="protein sequence ID" value="CAE7225772.1"/>
    <property type="molecule type" value="Genomic_DNA"/>
</dbReference>
<dbReference type="PANTHER" id="PTHR42782:SF2">
    <property type="entry name" value="3-OXOACYL-[ACYL-CARRIER-PROTEIN] SYNTHASE-LIKE PROTEIN"/>
    <property type="match status" value="1"/>
</dbReference>
<dbReference type="InterPro" id="IPR009078">
    <property type="entry name" value="Ferritin-like_SF"/>
</dbReference>
<sequence>MAGAVDLRTALAWGKKAENWVPWMWSRRVCEELGDPVAAERCAGWLALHGKEWAAARCLDWRKEFAGELERRFGLQCGGGQVVCWTEEEADDAISRTLDEGWPGVFVKAEHGWAGQGNKRLRNADTEAAQRHFRRWLARRLRQGPVVVEPAARQHLRRGTECDRVLDFSVQLDVCSTGKTEIMSKNVFRCDGRGAFLGAEVGEHDWEDAWVCAFSHNTARVSDGADACELADFTASTLAATVGRRLASAGYAGPCGVDGFLYRHPDTGLLTLRPISDVNPRQTITRVAQVVANRLPEDVLGRSVGLRLLPRARAEALWARRSEAVCSASEAFVELPAKVLDNEFGVAAPVQRATAMDSTRLRVLPLTPLGEAARPGLAALLITGVAGDETASVRAARDGRRAKAAVEVRHFAEGLLLRGSLEEKLEPPPQELLEALKGPGLGGQAVESLDIEWPQRDEDIAICRGLKGGSDQLPKMGKILSSLEARVQCLQKFANHELQAIEMFAWALLRFPEAPRGLQRGLLKTIREEQSHCRLYLDRVATLAPETPPMGAAPLSGYLWRSLAAVDSAPEPLEAFLCGVGLTFEAANLDHSLRYRDIFQQAGDDGSAAVLQRVHDEEVEHVRLAHVWLRRLAEARGLAELDDLALYERFAAKPVFALCKARGRGFPAIAARRKAGLSEAMIAAVRHAKSQRRPIAVGPAVCSSADGR</sequence>
<name>A0A812KAN3_9DINO</name>
<gene>
    <name evidence="1" type="primary">Ken-052</name>
    <name evidence="1" type="ORF">SNAT2548_LOCUS8727</name>
</gene>
<dbReference type="InterPro" id="IPR007402">
    <property type="entry name" value="DUF455"/>
</dbReference>
<dbReference type="CDD" id="cd00657">
    <property type="entry name" value="Ferritin_like"/>
    <property type="match status" value="1"/>
</dbReference>
<protein>
    <submittedName>
        <fullName evidence="1">Ken-052 protein</fullName>
    </submittedName>
</protein>
<dbReference type="Pfam" id="PF04305">
    <property type="entry name" value="DUF455"/>
    <property type="match status" value="1"/>
</dbReference>